<sequence length="165" mass="18756">MGPPIQACVGMLLGRGEMSNHSFNAPIFQSCNSACNFLQQQVWTGAKLYFAIRDLPEVIPLIVLLSGVMGLAGYTFGREYFTIANSQFPSKEMRKDMEKQISYGQEHIKPHILQYVAKWKRDEKLGMDIAVWPFSNRITRMSDEIPTHKRQVKGLPAEGPFPTEY</sequence>
<keyword evidence="3" id="KW-1185">Reference proteome</keyword>
<feature type="transmembrane region" description="Helical" evidence="1">
    <location>
        <begin position="58"/>
        <end position="77"/>
    </location>
</feature>
<keyword evidence="1" id="KW-0812">Transmembrane</keyword>
<accession>A0ABQ7GAN2</accession>
<organism evidence="2 3">
    <name type="scientific">Dunaliella salina</name>
    <name type="common">Green alga</name>
    <name type="synonym">Protococcus salinus</name>
    <dbReference type="NCBI Taxonomy" id="3046"/>
    <lineage>
        <taxon>Eukaryota</taxon>
        <taxon>Viridiplantae</taxon>
        <taxon>Chlorophyta</taxon>
        <taxon>core chlorophytes</taxon>
        <taxon>Chlorophyceae</taxon>
        <taxon>CS clade</taxon>
        <taxon>Chlamydomonadales</taxon>
        <taxon>Dunaliellaceae</taxon>
        <taxon>Dunaliella</taxon>
    </lineage>
</organism>
<evidence type="ECO:0000313" key="2">
    <source>
        <dbReference type="EMBL" id="KAF5831669.1"/>
    </source>
</evidence>
<dbReference type="EMBL" id="MU069930">
    <property type="protein sequence ID" value="KAF5831669.1"/>
    <property type="molecule type" value="Genomic_DNA"/>
</dbReference>
<protein>
    <submittedName>
        <fullName evidence="2">Uncharacterized protein</fullName>
    </submittedName>
</protein>
<evidence type="ECO:0000256" key="1">
    <source>
        <dbReference type="SAM" id="Phobius"/>
    </source>
</evidence>
<evidence type="ECO:0000313" key="3">
    <source>
        <dbReference type="Proteomes" id="UP000815325"/>
    </source>
</evidence>
<keyword evidence="1" id="KW-1133">Transmembrane helix</keyword>
<reference evidence="2" key="1">
    <citation type="submission" date="2017-08" db="EMBL/GenBank/DDBJ databases">
        <authorList>
            <person name="Polle J.E."/>
            <person name="Barry K."/>
            <person name="Cushman J."/>
            <person name="Schmutz J."/>
            <person name="Tran D."/>
            <person name="Hathwaick L.T."/>
            <person name="Yim W.C."/>
            <person name="Jenkins J."/>
            <person name="Mckie-Krisberg Z.M."/>
            <person name="Prochnik S."/>
            <person name="Lindquist E."/>
            <person name="Dockter R.B."/>
            <person name="Adam C."/>
            <person name="Molina H."/>
            <person name="Bunkerborg J."/>
            <person name="Jin E."/>
            <person name="Buchheim M."/>
            <person name="Magnuson J."/>
        </authorList>
    </citation>
    <scope>NUCLEOTIDE SEQUENCE</scope>
    <source>
        <strain evidence="2">CCAP 19/18</strain>
    </source>
</reference>
<proteinExistence type="predicted"/>
<gene>
    <name evidence="2" type="ORF">DUNSADRAFT_12750</name>
</gene>
<comment type="caution">
    <text evidence="2">The sequence shown here is derived from an EMBL/GenBank/DDBJ whole genome shotgun (WGS) entry which is preliminary data.</text>
</comment>
<keyword evidence="1" id="KW-0472">Membrane</keyword>
<dbReference type="Proteomes" id="UP000815325">
    <property type="component" value="Unassembled WGS sequence"/>
</dbReference>
<name>A0ABQ7GAN2_DUNSA</name>